<organism evidence="1 2">
    <name type="scientific">Persea americana</name>
    <name type="common">Avocado</name>
    <dbReference type="NCBI Taxonomy" id="3435"/>
    <lineage>
        <taxon>Eukaryota</taxon>
        <taxon>Viridiplantae</taxon>
        <taxon>Streptophyta</taxon>
        <taxon>Embryophyta</taxon>
        <taxon>Tracheophyta</taxon>
        <taxon>Spermatophyta</taxon>
        <taxon>Magnoliopsida</taxon>
        <taxon>Magnoliidae</taxon>
        <taxon>Laurales</taxon>
        <taxon>Lauraceae</taxon>
        <taxon>Persea</taxon>
    </lineage>
</organism>
<name>A0ACC2M3R5_PERAE</name>
<reference evidence="1 2" key="1">
    <citation type="journal article" date="2022" name="Hortic Res">
        <title>A haplotype resolved chromosomal level avocado genome allows analysis of novel avocado genes.</title>
        <authorList>
            <person name="Nath O."/>
            <person name="Fletcher S.J."/>
            <person name="Hayward A."/>
            <person name="Shaw L.M."/>
            <person name="Masouleh A.K."/>
            <person name="Furtado A."/>
            <person name="Henry R.J."/>
            <person name="Mitter N."/>
        </authorList>
    </citation>
    <scope>NUCLEOTIDE SEQUENCE [LARGE SCALE GENOMIC DNA]</scope>
    <source>
        <strain evidence="2">cv. Hass</strain>
    </source>
</reference>
<keyword evidence="2" id="KW-1185">Reference proteome</keyword>
<dbReference type="Proteomes" id="UP001234297">
    <property type="component" value="Chromosome 5"/>
</dbReference>
<comment type="caution">
    <text evidence="1">The sequence shown here is derived from an EMBL/GenBank/DDBJ whole genome shotgun (WGS) entry which is preliminary data.</text>
</comment>
<dbReference type="EMBL" id="CM056813">
    <property type="protein sequence ID" value="KAJ8640245.1"/>
    <property type="molecule type" value="Genomic_DNA"/>
</dbReference>
<sequence length="2392" mass="265733">MDPRDLPLADEAHQSRPIVLSIDLNEIPSPPQLETPAAVPAQPLDVMEVVRRFHGDPQPFPGQPAPLPGEPGVGTTSLCVLCSLPETWGGTVVCDGCERGFHLSCVGFRLGAVPASQEWVCDPCARSSGRSKRWPLGPVRGGQKLDGVRLLDINASPPSDGDGEGSEEMQSGRMHAPDEDSFSGISSSVETQSSDLGCPGNVFDPGNEPGMAISTAKSGLEELVPHGLIASSFEDAASSTPSGGKPISNITTQPEKFLRALREYILERQGVLGEGWYVEFKQTANNSADPIYCSPDGKKFESMPEVAYYLGLVSNCNSMDIENRNNGTALLQTGSPMRRRRRKELARLSRVNSLTENQDGIRNLGGAEISSGVETLNPPSCDLKSDNRVTEAGLQEKSCSGSHHLNIDFPVQYEDFFLLCLGEIDLRPTYHSGCQIWPVGYKSCWHDKITGSIFNCEVSDGGIYGPVFKVRRSPCMGFPVPIGSTVFSLYSQNLDKADDKGKNGGSKGEVETSVAHNINSEEDYRIEMLLSDHCPSEQDVLSCLGSSLPEASLGPFMQVHDVPTTDHLPAQFNCLAEKFDKIFHSNLGSSDEIGEFFIEGRSCYSVWTMVSHTLVNACREIFKRSGRLQFVCIHDLDRIQLAPTNSNREDGVDSLSKFCSSSGPVNTPRVIWSHDELETWCQTLAKWLDQDRFGLDVEFVQEFIEHLPRAHACSQYELLSRRSSHSASQMVGRQFLAKRKREEEDALGGLDIGSKKLQNQDSIEPHDLNVRLPPPGQRLSSRLPAELVGDVVEVCESLWRFYEILGLKVTLSFEELEQELTDPWFDGPNFLEKLEKEIQEVETREDQPVFIRVETGCMKDAAQAKVALRTYGRCTGLALTKAHTSLLKVLVGELQSKVAAFVDPNFDAGESKSKRGRKKDVDIVVPMKTLKIDILPINELTWPELARRYILAFLAMDGNLDSIEIASRESGKVFRCLQGDGGVLCGSLAGVAGMEADALLLAEAEKQIFGSLKRDDEARPMAYKDKDSEAVGAYETIVVNGNNLPEWAQLLEPVRKLPTNVGTRIRKCIYDALEKGPPEWARKILEHSISKEVYKGNASGPTKKAVLSVLAEVCGESVQQKPSKGRKGKGFSSVSDIIMKQCRSILRRAAAADDGKVFANLLGTTLLNPNDNEDEGILGSSAMLSRPLDFRTIDLRLAAGAYGGSHEAFVEDVREVWHNIRTAYRDRLDLMELAESLSKNFESLYDKEVLSLVPQRAKHANPDCTNEVPKKEQKDVACENEIPKAPWEEGVCKVCGIDRDDDSVLLCDTCDSEYHTYCLNPPLARIPEGNWYCPSCVAGQCKVQDSSNHIEIINRHRMKRHQKENTLMILEELNQLAAMMEEKEYWDLTIEERVFLLKFLCDEVLSSAVIRDHLEQCLDMSTDLQQKLRSLSLEWRNLKVKEDVLAARTAMGITSKFNGTGDTTKEGMSNLFANYGRWMVQPQAFGSRPSNYANLSADLQQRSWTNIDGGREEDGLNDSSKHLDLFYQKHMPERNFNCNRSQTQEHHELLNLKLSESENQTKKSPVMDSAPVLGNIFSAMSSLDESNRQNKQPVSIFPQPERGEFSREVFGFQTRLPGAENSVQSSLNGSHDPNMGMNVPKLPMLEVPPGSCLLLDANAHLVERTLPVSFGSTSMMLRADNPFYTVHPDVTEYQHAYNLELTSLRKEISLLQESISSTEAHLLKVSIRRDFLGRDSTGRLYWIFGRPGKRPWLVVGGSLHAQWKRTTDVDACPITKSSVGSTSGHSVFCSRENYPGSPNASSDMELHNGISSSSQWVAYESDAEIQELLGWLRGADSRERELKENIFHWQRVRLQQSGAYDHGDPQGSSSKSSSSDKDIVPHSLITIAATVLEKRYGHCLEPENNDIPKKRGKKSKAGHEERMYRCECLEPVWPSRYHCLSCHQTFCTSTEFDGHDDGGCNLSFPSPDDGKETESNREGKGMRSEVARETEVLNEADVTDAPKRGRSDFSSRLVKSQKGVTCPYDLDVICSKFVTNDSNQELVKEVGLLGSSGNVAFVPSMSPVFSDPTMNLIHTRQDKADKSAVLSSTIEHMPVPTLKWRNGSVNTCSDDLASTRPSINYSSQQRMENAYDMEPHKWEGRASESVNGKVLVSMNDKIMEKEHGQSCTIPEISLRPLVGKVSQILRRLKINLLDMDAALPEEALKPSKTQSSRRCAWRAYVKSSESIYKMIQATITFENMIRKEYLKNGWWFWSSLTAAAKTSTVSSLALRIYALDAAIISCSFNAKSYCSKRIPSIFIIIQKNHVKEVEAEQSSEKKISFFLGTSLCPYPETCPASPYLGPVLAPMHNQKGSEHCNGLWISTSLIKNQNSNRNLLQLIGTVACPLLCCWVL</sequence>
<proteinExistence type="predicted"/>
<protein>
    <submittedName>
        <fullName evidence="1">Uncharacterized protein</fullName>
    </submittedName>
</protein>
<evidence type="ECO:0000313" key="1">
    <source>
        <dbReference type="EMBL" id="KAJ8640245.1"/>
    </source>
</evidence>
<evidence type="ECO:0000313" key="2">
    <source>
        <dbReference type="Proteomes" id="UP001234297"/>
    </source>
</evidence>
<accession>A0ACC2M3R5</accession>
<gene>
    <name evidence="1" type="ORF">MRB53_016939</name>
</gene>